<evidence type="ECO:0000256" key="3">
    <source>
        <dbReference type="ARBA" id="ARBA00022989"/>
    </source>
</evidence>
<evidence type="ECO:0000256" key="4">
    <source>
        <dbReference type="ARBA" id="ARBA00023136"/>
    </source>
</evidence>
<protein>
    <recommendedName>
        <fullName evidence="5">Methylamine utilisation protein MauE domain-containing protein</fullName>
    </recommendedName>
</protein>
<dbReference type="GO" id="GO:0016020">
    <property type="term" value="C:membrane"/>
    <property type="evidence" value="ECO:0007669"/>
    <property type="project" value="UniProtKB-SubCell"/>
</dbReference>
<evidence type="ECO:0000313" key="6">
    <source>
        <dbReference type="EMBL" id="SVA79739.1"/>
    </source>
</evidence>
<evidence type="ECO:0000256" key="2">
    <source>
        <dbReference type="ARBA" id="ARBA00022692"/>
    </source>
</evidence>
<accession>A0A381YRZ7</accession>
<name>A0A381YRZ7_9ZZZZ</name>
<dbReference type="Pfam" id="PF07291">
    <property type="entry name" value="MauE"/>
    <property type="match status" value="1"/>
</dbReference>
<feature type="domain" description="Methylamine utilisation protein MauE" evidence="5">
    <location>
        <begin position="3"/>
        <end position="58"/>
    </location>
</feature>
<keyword evidence="4" id="KW-0472">Membrane</keyword>
<evidence type="ECO:0000256" key="1">
    <source>
        <dbReference type="ARBA" id="ARBA00004141"/>
    </source>
</evidence>
<dbReference type="InterPro" id="IPR009908">
    <property type="entry name" value="Methylamine_util_MauE"/>
</dbReference>
<keyword evidence="3" id="KW-1133">Transmembrane helix</keyword>
<reference evidence="6" key="1">
    <citation type="submission" date="2018-05" db="EMBL/GenBank/DDBJ databases">
        <authorList>
            <person name="Lanie J.A."/>
            <person name="Ng W.-L."/>
            <person name="Kazmierczak K.M."/>
            <person name="Andrzejewski T.M."/>
            <person name="Davidsen T.M."/>
            <person name="Wayne K.J."/>
            <person name="Tettelin H."/>
            <person name="Glass J.I."/>
            <person name="Rusch D."/>
            <person name="Podicherti R."/>
            <person name="Tsui H.-C.T."/>
            <person name="Winkler M.E."/>
        </authorList>
    </citation>
    <scope>NUCLEOTIDE SEQUENCE</scope>
</reference>
<dbReference type="EMBL" id="UINC01018905">
    <property type="protein sequence ID" value="SVA79739.1"/>
    <property type="molecule type" value="Genomic_DNA"/>
</dbReference>
<organism evidence="6">
    <name type="scientific">marine metagenome</name>
    <dbReference type="NCBI Taxonomy" id="408172"/>
    <lineage>
        <taxon>unclassified sequences</taxon>
        <taxon>metagenomes</taxon>
        <taxon>ecological metagenomes</taxon>
    </lineage>
</organism>
<feature type="non-terminal residue" evidence="6">
    <location>
        <position position="1"/>
    </location>
</feature>
<evidence type="ECO:0000259" key="5">
    <source>
        <dbReference type="Pfam" id="PF07291"/>
    </source>
</evidence>
<keyword evidence="2" id="KW-0812">Transmembrane</keyword>
<sequence length="59" mass="5961">GPCAVALLVAFSTLVAGRLLAGQREGCGCFGAWSTGNLSWRTLARNAVLVAVGVVATLD</sequence>
<proteinExistence type="predicted"/>
<dbReference type="GO" id="GO:0030416">
    <property type="term" value="P:methylamine metabolic process"/>
    <property type="evidence" value="ECO:0007669"/>
    <property type="project" value="InterPro"/>
</dbReference>
<comment type="subcellular location">
    <subcellularLocation>
        <location evidence="1">Membrane</location>
        <topology evidence="1">Multi-pass membrane protein</topology>
    </subcellularLocation>
</comment>
<dbReference type="AlphaFoldDB" id="A0A381YRZ7"/>
<gene>
    <name evidence="6" type="ORF">METZ01_LOCUS132593</name>
</gene>